<organism evidence="1 2">
    <name type="scientific">Dongia rigui</name>
    <dbReference type="NCBI Taxonomy" id="940149"/>
    <lineage>
        <taxon>Bacteria</taxon>
        <taxon>Pseudomonadati</taxon>
        <taxon>Pseudomonadota</taxon>
        <taxon>Alphaproteobacteria</taxon>
        <taxon>Rhodospirillales</taxon>
        <taxon>Dongiaceae</taxon>
        <taxon>Dongia</taxon>
    </lineage>
</organism>
<gene>
    <name evidence="1" type="ORF">SMD31_14260</name>
</gene>
<evidence type="ECO:0008006" key="3">
    <source>
        <dbReference type="Google" id="ProtNLM"/>
    </source>
</evidence>
<evidence type="ECO:0000313" key="1">
    <source>
        <dbReference type="EMBL" id="MDY0873101.1"/>
    </source>
</evidence>
<sequence>MSEIVFILGAGASVPAGAPIMSDFLDRARDIWADPHRVVAEDVPHYQRVFNALQVLQAVHSKSNLDLVNIESVFTLLEMAELLQRMPGNFENPGDALSSLKKVIAATLSASVRFPVANRGIGQAAGYAGFVDMLQRIGEIDRGRHSISVVTFNYDLGLDFSLLGRGIQYGLGEEQRQGVPVFKLHGSLNWVSKEETGEVIPLMPDALMRTIDPLRWVGEETVPLNFYANLKTSAAEIGIAGVSSDPVIVPPTWKKGEHQRSLARVWQGAAMHLNEAQYIFVCGYSLPETDGFFKMLYALGTAGGQPLRTFHVLDPDPNVDQRFRALLGPGAQGRYRYQQGFFEDLPGTVLRYFGQ</sequence>
<evidence type="ECO:0000313" key="2">
    <source>
        <dbReference type="Proteomes" id="UP001271769"/>
    </source>
</evidence>
<reference evidence="1 2" key="1">
    <citation type="journal article" date="2013" name="Antonie Van Leeuwenhoek">
        <title>Dongia rigui sp. nov., isolated from freshwater of a large wetland in Korea.</title>
        <authorList>
            <person name="Baik K.S."/>
            <person name="Hwang Y.M."/>
            <person name="Choi J.S."/>
            <person name="Kwon J."/>
            <person name="Seong C.N."/>
        </authorList>
    </citation>
    <scope>NUCLEOTIDE SEQUENCE [LARGE SCALE GENOMIC DNA]</scope>
    <source>
        <strain evidence="1 2">04SU4-P</strain>
    </source>
</reference>
<accession>A0ABU5E0P4</accession>
<dbReference type="RefSeq" id="WP_320501566.1">
    <property type="nucleotide sequence ID" value="NZ_JAXCLX010000002.1"/>
</dbReference>
<keyword evidence="2" id="KW-1185">Reference proteome</keyword>
<comment type="caution">
    <text evidence="1">The sequence shown here is derived from an EMBL/GenBank/DDBJ whole genome shotgun (WGS) entry which is preliminary data.</text>
</comment>
<name>A0ABU5E0P4_9PROT</name>
<dbReference type="EMBL" id="JAXCLX010000002">
    <property type="protein sequence ID" value="MDY0873101.1"/>
    <property type="molecule type" value="Genomic_DNA"/>
</dbReference>
<dbReference type="Proteomes" id="UP001271769">
    <property type="component" value="Unassembled WGS sequence"/>
</dbReference>
<proteinExistence type="predicted"/>
<protein>
    <recommendedName>
        <fullName evidence="3">SIR2-like domain-containing protein</fullName>
    </recommendedName>
</protein>